<evidence type="ECO:0000313" key="1">
    <source>
        <dbReference type="EMBL" id="MED6136840.1"/>
    </source>
</evidence>
<dbReference type="Proteomes" id="UP001341840">
    <property type="component" value="Unassembled WGS sequence"/>
</dbReference>
<proteinExistence type="predicted"/>
<gene>
    <name evidence="1" type="ORF">PIB30_059532</name>
</gene>
<keyword evidence="2" id="KW-1185">Reference proteome</keyword>
<organism evidence="1 2">
    <name type="scientific">Stylosanthes scabra</name>
    <dbReference type="NCBI Taxonomy" id="79078"/>
    <lineage>
        <taxon>Eukaryota</taxon>
        <taxon>Viridiplantae</taxon>
        <taxon>Streptophyta</taxon>
        <taxon>Embryophyta</taxon>
        <taxon>Tracheophyta</taxon>
        <taxon>Spermatophyta</taxon>
        <taxon>Magnoliopsida</taxon>
        <taxon>eudicotyledons</taxon>
        <taxon>Gunneridae</taxon>
        <taxon>Pentapetalae</taxon>
        <taxon>rosids</taxon>
        <taxon>fabids</taxon>
        <taxon>Fabales</taxon>
        <taxon>Fabaceae</taxon>
        <taxon>Papilionoideae</taxon>
        <taxon>50 kb inversion clade</taxon>
        <taxon>dalbergioids sensu lato</taxon>
        <taxon>Dalbergieae</taxon>
        <taxon>Pterocarpus clade</taxon>
        <taxon>Stylosanthes</taxon>
    </lineage>
</organism>
<dbReference type="EMBL" id="JASCZI010060928">
    <property type="protein sequence ID" value="MED6136840.1"/>
    <property type="molecule type" value="Genomic_DNA"/>
</dbReference>
<protein>
    <submittedName>
        <fullName evidence="1">Uncharacterized protein</fullName>
    </submittedName>
</protein>
<evidence type="ECO:0000313" key="2">
    <source>
        <dbReference type="Proteomes" id="UP001341840"/>
    </source>
</evidence>
<accession>A0ABU6SKA3</accession>
<reference evidence="1 2" key="1">
    <citation type="journal article" date="2023" name="Plants (Basel)">
        <title>Bridging the Gap: Combining Genomics and Transcriptomics Approaches to Understand Stylosanthes scabra, an Orphan Legume from the Brazilian Caatinga.</title>
        <authorList>
            <person name="Ferreira-Neto J.R.C."/>
            <person name="da Silva M.D."/>
            <person name="Binneck E."/>
            <person name="de Melo N.F."/>
            <person name="da Silva R.H."/>
            <person name="de Melo A.L.T.M."/>
            <person name="Pandolfi V."/>
            <person name="Bustamante F.O."/>
            <person name="Brasileiro-Vidal A.C."/>
            <person name="Benko-Iseppon A.M."/>
        </authorList>
    </citation>
    <scope>NUCLEOTIDE SEQUENCE [LARGE SCALE GENOMIC DNA]</scope>
    <source>
        <tissue evidence="1">Leaves</tissue>
    </source>
</reference>
<sequence length="103" mass="11601">MLGWLTEEKKLSSQWKEDQRGYLIPRIDEEEIAVVGEVQVGDSRIQPRWCRTAVAQRWARQEGLQEETPPPPSQISVLERMGTPVGVRGLSGGVWCGGDGRER</sequence>
<comment type="caution">
    <text evidence="1">The sequence shown here is derived from an EMBL/GenBank/DDBJ whole genome shotgun (WGS) entry which is preliminary data.</text>
</comment>
<name>A0ABU6SKA3_9FABA</name>